<dbReference type="InterPro" id="IPR015927">
    <property type="entry name" value="Peptidase_S24_S26A/B/C"/>
</dbReference>
<dbReference type="RefSeq" id="WP_344799313.1">
    <property type="nucleotide sequence ID" value="NZ_BAABBN010000007.1"/>
</dbReference>
<evidence type="ECO:0000259" key="1">
    <source>
        <dbReference type="Pfam" id="PF00717"/>
    </source>
</evidence>
<reference evidence="3" key="1">
    <citation type="journal article" date="2019" name="Int. J. Syst. Evol. Microbiol.">
        <title>The Global Catalogue of Microorganisms (GCM) 10K type strain sequencing project: providing services to taxonomists for standard genome sequencing and annotation.</title>
        <authorList>
            <consortium name="The Broad Institute Genomics Platform"/>
            <consortium name="The Broad Institute Genome Sequencing Center for Infectious Disease"/>
            <person name="Wu L."/>
            <person name="Ma J."/>
        </authorList>
    </citation>
    <scope>NUCLEOTIDE SEQUENCE [LARGE SCALE GENOMIC DNA]</scope>
    <source>
        <strain evidence="3">JCM 17551</strain>
    </source>
</reference>
<keyword evidence="3" id="KW-1185">Reference proteome</keyword>
<dbReference type="InterPro" id="IPR050077">
    <property type="entry name" value="LexA_repressor"/>
</dbReference>
<gene>
    <name evidence="2" type="primary">umuD</name>
    <name evidence="2" type="ORF">GCM10022277_29390</name>
</gene>
<name>A0ABP7MV89_9GAMM</name>
<dbReference type="EMBL" id="BAABBN010000007">
    <property type="protein sequence ID" value="GAA3930803.1"/>
    <property type="molecule type" value="Genomic_DNA"/>
</dbReference>
<proteinExistence type="predicted"/>
<dbReference type="Proteomes" id="UP001501565">
    <property type="component" value="Unassembled WGS sequence"/>
</dbReference>
<dbReference type="Pfam" id="PF00717">
    <property type="entry name" value="Peptidase_S24"/>
    <property type="match status" value="1"/>
</dbReference>
<organism evidence="2 3">
    <name type="scientific">Litoribacillus peritrichatus</name>
    <dbReference type="NCBI Taxonomy" id="718191"/>
    <lineage>
        <taxon>Bacteria</taxon>
        <taxon>Pseudomonadati</taxon>
        <taxon>Pseudomonadota</taxon>
        <taxon>Gammaproteobacteria</taxon>
        <taxon>Oceanospirillales</taxon>
        <taxon>Oceanospirillaceae</taxon>
        <taxon>Litoribacillus</taxon>
    </lineage>
</organism>
<accession>A0ABP7MV89</accession>
<dbReference type="PANTHER" id="PTHR33516">
    <property type="entry name" value="LEXA REPRESSOR"/>
    <property type="match status" value="1"/>
</dbReference>
<dbReference type="InterPro" id="IPR036286">
    <property type="entry name" value="LexA/Signal_pep-like_sf"/>
</dbReference>
<feature type="domain" description="Peptidase S24/S26A/S26B/S26C" evidence="1">
    <location>
        <begin position="16"/>
        <end position="130"/>
    </location>
</feature>
<dbReference type="SUPFAM" id="SSF51306">
    <property type="entry name" value="LexA/Signal peptidase"/>
    <property type="match status" value="1"/>
</dbReference>
<dbReference type="InterPro" id="IPR039418">
    <property type="entry name" value="LexA-like"/>
</dbReference>
<sequence>MFVTPIHPDEIAKRFPFFQSFVAAGFPSPADDYVEKSLSLDELLIKHPAATYFVQASGSSMIGSGIFDKDILIVDRAREVTNGSIVIACIDGELTCKYIDTHNRCLISANPNYPAIYINEEENITTEGVVAFSIRCHKPCTL</sequence>
<dbReference type="PANTHER" id="PTHR33516:SF2">
    <property type="entry name" value="LEXA REPRESSOR-RELATED"/>
    <property type="match status" value="1"/>
</dbReference>
<dbReference type="NCBIfam" id="NF007621">
    <property type="entry name" value="PRK10276.1"/>
    <property type="match status" value="1"/>
</dbReference>
<evidence type="ECO:0000313" key="3">
    <source>
        <dbReference type="Proteomes" id="UP001501565"/>
    </source>
</evidence>
<dbReference type="Gene3D" id="2.10.109.10">
    <property type="entry name" value="Umud Fragment, subunit A"/>
    <property type="match status" value="1"/>
</dbReference>
<comment type="caution">
    <text evidence="2">The sequence shown here is derived from an EMBL/GenBank/DDBJ whole genome shotgun (WGS) entry which is preliminary data.</text>
</comment>
<evidence type="ECO:0000313" key="2">
    <source>
        <dbReference type="EMBL" id="GAA3930803.1"/>
    </source>
</evidence>
<dbReference type="CDD" id="cd06529">
    <property type="entry name" value="S24_LexA-like"/>
    <property type="match status" value="1"/>
</dbReference>
<protein>
    <submittedName>
        <fullName evidence="2">Translesion error-prone DNA polymerase V autoproteolytic subunit</fullName>
    </submittedName>
</protein>